<feature type="active site" description="Nucleophile" evidence="6">
    <location>
        <position position="474"/>
    </location>
</feature>
<dbReference type="GO" id="GO:0071972">
    <property type="term" value="F:peptidoglycan L,D-transpeptidase activity"/>
    <property type="evidence" value="ECO:0007669"/>
    <property type="project" value="TreeGrafter"/>
</dbReference>
<proteinExistence type="predicted"/>
<accession>A0A3N0J2A7</accession>
<evidence type="ECO:0000256" key="6">
    <source>
        <dbReference type="PROSITE-ProRule" id="PRU01373"/>
    </source>
</evidence>
<keyword evidence="4 6" id="KW-0573">Peptidoglycan synthesis</keyword>
<evidence type="ECO:0000313" key="9">
    <source>
        <dbReference type="EMBL" id="RDB70507.1"/>
    </source>
</evidence>
<keyword evidence="5 6" id="KW-0961">Cell wall biogenesis/degradation</keyword>
<evidence type="ECO:0000256" key="2">
    <source>
        <dbReference type="ARBA" id="ARBA00022679"/>
    </source>
</evidence>
<dbReference type="InterPro" id="IPR038054">
    <property type="entry name" value="LD_TPept-like_central_sf"/>
</dbReference>
<evidence type="ECO:0000256" key="5">
    <source>
        <dbReference type="ARBA" id="ARBA00023316"/>
    </source>
</evidence>
<dbReference type="EMBL" id="PPTT01000005">
    <property type="protein sequence ID" value="RDB70507.1"/>
    <property type="molecule type" value="Genomic_DNA"/>
</dbReference>
<dbReference type="Pfam" id="PF12229">
    <property type="entry name" value="PG_binding_4"/>
    <property type="match status" value="1"/>
</dbReference>
<name>A0A3N0J2A7_9ACTN</name>
<evidence type="ECO:0000256" key="7">
    <source>
        <dbReference type="SAM" id="Phobius"/>
    </source>
</evidence>
<dbReference type="Proteomes" id="UP000253817">
    <property type="component" value="Unassembled WGS sequence"/>
</dbReference>
<comment type="caution">
    <text evidence="10">The sequence shown here is derived from an EMBL/GenBank/DDBJ whole genome shotgun (WGS) entry which is preliminary data.</text>
</comment>
<keyword evidence="11" id="KW-1185">Reference proteome</keyword>
<keyword evidence="7" id="KW-0812">Transmembrane</keyword>
<dbReference type="InterPro" id="IPR022029">
    <property type="entry name" value="YoaR-like_PG-bd"/>
</dbReference>
<dbReference type="Pfam" id="PF03734">
    <property type="entry name" value="YkuD"/>
    <property type="match status" value="1"/>
</dbReference>
<evidence type="ECO:0000259" key="8">
    <source>
        <dbReference type="PROSITE" id="PS52029"/>
    </source>
</evidence>
<evidence type="ECO:0000256" key="4">
    <source>
        <dbReference type="ARBA" id="ARBA00022984"/>
    </source>
</evidence>
<evidence type="ECO:0000313" key="10">
    <source>
        <dbReference type="EMBL" id="RNM42732.1"/>
    </source>
</evidence>
<dbReference type="AlphaFoldDB" id="A0A3N0J2A7"/>
<dbReference type="CDD" id="cd16913">
    <property type="entry name" value="YkuD_like"/>
    <property type="match status" value="1"/>
</dbReference>
<keyword evidence="2" id="KW-0808">Transferase</keyword>
<dbReference type="OrthoDB" id="3176960at2"/>
<dbReference type="UniPathway" id="UPA00219"/>
<evidence type="ECO:0000256" key="3">
    <source>
        <dbReference type="ARBA" id="ARBA00022960"/>
    </source>
</evidence>
<reference evidence="9 11" key="1">
    <citation type="journal article" date="2018" name="Elife">
        <title>Discovery and characterization of a prevalent human gut bacterial enzyme sufficient for the inactivation of a family of plant toxins.</title>
        <authorList>
            <person name="Koppel N."/>
            <person name="Bisanz J.E."/>
            <person name="Pandelia M.E."/>
            <person name="Turnbaugh P.J."/>
            <person name="Balskus E.P."/>
        </authorList>
    </citation>
    <scope>NUCLEOTIDE SEQUENCE [LARGE SCALE GENOMIC DNA]</scope>
    <source>
        <strain evidence="9 11">DSM 16107</strain>
    </source>
</reference>
<feature type="domain" description="L,D-TPase catalytic" evidence="8">
    <location>
        <begin position="371"/>
        <end position="498"/>
    </location>
</feature>
<dbReference type="GO" id="GO:0071555">
    <property type="term" value="P:cell wall organization"/>
    <property type="evidence" value="ECO:0007669"/>
    <property type="project" value="UniProtKB-UniRule"/>
</dbReference>
<dbReference type="GO" id="GO:0016740">
    <property type="term" value="F:transferase activity"/>
    <property type="evidence" value="ECO:0007669"/>
    <property type="project" value="UniProtKB-KW"/>
</dbReference>
<dbReference type="PANTHER" id="PTHR30582">
    <property type="entry name" value="L,D-TRANSPEPTIDASE"/>
    <property type="match status" value="1"/>
</dbReference>
<dbReference type="GO" id="GO:0018104">
    <property type="term" value="P:peptidoglycan-protein cross-linking"/>
    <property type="evidence" value="ECO:0007669"/>
    <property type="project" value="TreeGrafter"/>
</dbReference>
<sequence>MRYASDQVFQPLGGMRPVDMGQAAPVRERKHKPLKILGITFGVIIALLLVAYAGVALYFTDRFMPNSTIGDIDVSLMSAGDAEKVLSDSIKDYALSIDGQGFTLKLSATDAGLSIDENKVVHDMLSDMNPWAWPFELRETHDETAKLVATYNGTGLEDAIRTAVASFNEGATQPTNAAISYDDAQAAFVVQPEAVGTALDADAVIKAADDAVAGLDPQVKLTSEQLLKPTVLSTDPKLTAAADSANTMIKANLVLNMAGTPAGTVDASLVSQWVKLADDLTVTLDEDALTAWVGELAAACNTIGTQRTYTRPDGKTFTVAGGTYGWAVDEGSLLTLVKDAVANGTADSIDIPCTQTGDAYNGAGKQDWGNRYVDVDLSEQHARFYDASGAVIWESDIITGKPDGEHDTPSGVYMVNAMASPSKLIGYNGNEKIYETEVQYWMPFVGNYIGFHDADWQPAFGGTLYADGAGSHGCVNLPPSLAASLYGMLSSGDTVVVHW</sequence>
<dbReference type="Gene3D" id="3.10.20.800">
    <property type="match status" value="1"/>
</dbReference>
<gene>
    <name evidence="9" type="ORF">C1876_04045</name>
    <name evidence="10" type="ORF">DMP09_03605</name>
</gene>
<keyword evidence="7" id="KW-0472">Membrane</keyword>
<feature type="active site" description="Proton donor/acceptor" evidence="6">
    <location>
        <position position="452"/>
    </location>
</feature>
<keyword evidence="3 6" id="KW-0133">Cell shape</keyword>
<feature type="transmembrane region" description="Helical" evidence="7">
    <location>
        <begin position="36"/>
        <end position="59"/>
    </location>
</feature>
<dbReference type="GO" id="GO:0005576">
    <property type="term" value="C:extracellular region"/>
    <property type="evidence" value="ECO:0007669"/>
    <property type="project" value="TreeGrafter"/>
</dbReference>
<comment type="pathway">
    <text evidence="1 6">Cell wall biogenesis; peptidoglycan biosynthesis.</text>
</comment>
<organism evidence="10 12">
    <name type="scientific">Eggerthella sinensis</name>
    <dbReference type="NCBI Taxonomy" id="242230"/>
    <lineage>
        <taxon>Bacteria</taxon>
        <taxon>Bacillati</taxon>
        <taxon>Actinomycetota</taxon>
        <taxon>Coriobacteriia</taxon>
        <taxon>Eggerthellales</taxon>
        <taxon>Eggerthellaceae</taxon>
        <taxon>Eggerthella</taxon>
    </lineage>
</organism>
<dbReference type="EMBL" id="QICC01000008">
    <property type="protein sequence ID" value="RNM42732.1"/>
    <property type="molecule type" value="Genomic_DNA"/>
</dbReference>
<evidence type="ECO:0000313" key="11">
    <source>
        <dbReference type="Proteomes" id="UP000253817"/>
    </source>
</evidence>
<dbReference type="GO" id="GO:0008360">
    <property type="term" value="P:regulation of cell shape"/>
    <property type="evidence" value="ECO:0007669"/>
    <property type="project" value="UniProtKB-UniRule"/>
</dbReference>
<dbReference type="InterPro" id="IPR038063">
    <property type="entry name" value="Transpep_catalytic_dom"/>
</dbReference>
<evidence type="ECO:0000256" key="1">
    <source>
        <dbReference type="ARBA" id="ARBA00004752"/>
    </source>
</evidence>
<reference evidence="10" key="3">
    <citation type="journal article" date="2019" name="Microbiol. Resour. Announc.">
        <title>Draft Genome Sequences of Type Strains of Gordonibacter faecihominis, Paraeggerthella hongkongensis, Parvibacter caecicola,Slackia equolifaciens, Slackia faecicanis, and Slackia isoflavoniconvertens.</title>
        <authorList>
            <person name="Danylec N."/>
            <person name="Stoll D.A."/>
            <person name="Dotsch A."/>
            <person name="Huch M."/>
        </authorList>
    </citation>
    <scope>NUCLEOTIDE SEQUENCE</scope>
    <source>
        <strain evidence="10">DSM 16107</strain>
    </source>
</reference>
<dbReference type="Gene3D" id="2.40.440.10">
    <property type="entry name" value="L,D-transpeptidase catalytic domain-like"/>
    <property type="match status" value="1"/>
</dbReference>
<dbReference type="PROSITE" id="PS52029">
    <property type="entry name" value="LD_TPASE"/>
    <property type="match status" value="1"/>
</dbReference>
<dbReference type="InterPro" id="IPR050979">
    <property type="entry name" value="LD-transpeptidase"/>
</dbReference>
<evidence type="ECO:0000313" key="12">
    <source>
        <dbReference type="Proteomes" id="UP000270112"/>
    </source>
</evidence>
<dbReference type="Proteomes" id="UP000270112">
    <property type="component" value="Unassembled WGS sequence"/>
</dbReference>
<protein>
    <recommendedName>
        <fullName evidence="8">L,D-TPase catalytic domain-containing protein</fullName>
    </recommendedName>
</protein>
<dbReference type="SUPFAM" id="SSF143985">
    <property type="entry name" value="L,D-transpeptidase pre-catalytic domain-like"/>
    <property type="match status" value="1"/>
</dbReference>
<dbReference type="SUPFAM" id="SSF141523">
    <property type="entry name" value="L,D-transpeptidase catalytic domain-like"/>
    <property type="match status" value="1"/>
</dbReference>
<reference evidence="12" key="2">
    <citation type="submission" date="2018-05" db="EMBL/GenBank/DDBJ databases">
        <title>Genome Sequencing of selected type strains of the family Eggerthellaceae.</title>
        <authorList>
            <person name="Danylec N."/>
            <person name="Stoll D.A."/>
            <person name="Doetsch A."/>
            <person name="Huch M."/>
        </authorList>
    </citation>
    <scope>NUCLEOTIDE SEQUENCE [LARGE SCALE GENOMIC DNA]</scope>
    <source>
        <strain evidence="12">DSM 16107</strain>
    </source>
</reference>
<dbReference type="PANTHER" id="PTHR30582:SF33">
    <property type="entry name" value="EXPORTED PROTEIN"/>
    <property type="match status" value="1"/>
</dbReference>
<keyword evidence="7" id="KW-1133">Transmembrane helix</keyword>
<dbReference type="InterPro" id="IPR005490">
    <property type="entry name" value="LD_TPept_cat_dom"/>
</dbReference>